<name>A0AC34FPT7_9BILA</name>
<protein>
    <submittedName>
        <fullName evidence="2">Vacuolar protein sorting-associated protein 45</fullName>
    </submittedName>
</protein>
<dbReference type="Proteomes" id="UP000887579">
    <property type="component" value="Unplaced"/>
</dbReference>
<organism evidence="1 2">
    <name type="scientific">Panagrolaimus sp. ES5</name>
    <dbReference type="NCBI Taxonomy" id="591445"/>
    <lineage>
        <taxon>Eukaryota</taxon>
        <taxon>Metazoa</taxon>
        <taxon>Ecdysozoa</taxon>
        <taxon>Nematoda</taxon>
        <taxon>Chromadorea</taxon>
        <taxon>Rhabditida</taxon>
        <taxon>Tylenchina</taxon>
        <taxon>Panagrolaimomorpha</taxon>
        <taxon>Panagrolaimoidea</taxon>
        <taxon>Panagrolaimidae</taxon>
        <taxon>Panagrolaimus</taxon>
    </lineage>
</organism>
<proteinExistence type="predicted"/>
<accession>A0AC34FPT7</accession>
<evidence type="ECO:0000313" key="1">
    <source>
        <dbReference type="Proteomes" id="UP000887579"/>
    </source>
</evidence>
<dbReference type="WBParaSite" id="ES5_v2.g19285.t1">
    <property type="protein sequence ID" value="ES5_v2.g19285.t1"/>
    <property type="gene ID" value="ES5_v2.g19285"/>
</dbReference>
<evidence type="ECO:0000313" key="2">
    <source>
        <dbReference type="WBParaSite" id="ES5_v2.g19285.t1"/>
    </source>
</evidence>
<reference evidence="2" key="1">
    <citation type="submission" date="2022-11" db="UniProtKB">
        <authorList>
            <consortium name="WormBaseParasite"/>
        </authorList>
    </citation>
    <scope>IDENTIFICATION</scope>
</reference>
<sequence>MNTLVATQQYVHEMTRLSGPGMKVLLMDKETTSMVSCAFAQSEMMAREVYLFERLDTGAEREPLKFLKCLVFVRPTLENIQILTEELRAPKYAQYYLYFSNIISKADLKILAEADEFEAVREVHEFYIDSIPLSPYLTVLAMPLCYETAFNLSGANFRRCAQSLLALALQFKKKPAIRFQKSSRDAQRLADEFVKMTVREDKLFETCRNDTVIVIMDRSEDPVSPLLNQWTYEAMVHELIGMNNNRVNMTNVPDEGIKNIVLSAQHDDFYAKNRYLNFGEIGQNIKSLMNDYQKKAQTHQQLESIADMKKFVDQYPQFKKIAGTVAKHVQLVGELSRIVAAQNLLEISELEQTIVATGDHAQCFDRLKRLLKHEKTTDLNALRLTMLYALRFEGSSSNGLPALLEILRQRKMSTRQVESVNTLLRYAGARKRQNDLFGNKSAVEMTKRFIKGLKGVENVYTQHEPYVMQILEQLHKGKLSEIIFGASELNSLNTHYDNVIIFIIGGATFEESTFIHTYNERRLTNPGLPRVVLSSTSVHNTKTFIEQLIQLTPDSQAVPPFASIA</sequence>